<evidence type="ECO:0000313" key="2">
    <source>
        <dbReference type="EMBL" id="MBT1705545.1"/>
    </source>
</evidence>
<accession>A0ABS5VXF5</accession>
<name>A0ABS5VXF5_9BACT</name>
<gene>
    <name evidence="2" type="primary">traM</name>
    <name evidence="2" type="ORF">KK060_19800</name>
</gene>
<organism evidence="2 3">
    <name type="scientific">Chryseosolibacter indicus</name>
    <dbReference type="NCBI Taxonomy" id="2782351"/>
    <lineage>
        <taxon>Bacteria</taxon>
        <taxon>Pseudomonadati</taxon>
        <taxon>Bacteroidota</taxon>
        <taxon>Cytophagia</taxon>
        <taxon>Cytophagales</taxon>
        <taxon>Chryseotaleaceae</taxon>
        <taxon>Chryseosolibacter</taxon>
    </lineage>
</organism>
<dbReference type="InterPro" id="IPR055407">
    <property type="entry name" value="TraM_C"/>
</dbReference>
<proteinExistence type="predicted"/>
<evidence type="ECO:0000259" key="1">
    <source>
        <dbReference type="Pfam" id="PF12508"/>
    </source>
</evidence>
<dbReference type="EMBL" id="JAHESD010000059">
    <property type="protein sequence ID" value="MBT1705545.1"/>
    <property type="molecule type" value="Genomic_DNA"/>
</dbReference>
<sequence length="175" mass="18834">KSKNEPTQAFLGLNESNTHDQGNTIQAVVSHLQTLQTGATVKIKILDDVYLNGKLIEAGDFVFGECDLQNDRLHIKVNSILVKNSIFTVSLTAFDLDGQEGIYIPGSIANDASKQATANAMQDLQLLSADPSIGAQAASAGIQTAKTLIGKRTRTVKVQVESGYKLFLKDKNSKD</sequence>
<protein>
    <submittedName>
        <fullName evidence="2">Conjugative transposon protein TraM</fullName>
    </submittedName>
</protein>
<feature type="domain" description="Conjugative transposon TraM C-terminal" evidence="1">
    <location>
        <begin position="25"/>
        <end position="169"/>
    </location>
</feature>
<reference evidence="2 3" key="1">
    <citation type="submission" date="2021-05" db="EMBL/GenBank/DDBJ databases">
        <title>A Polyphasic approach of four new species of the genus Ohtaekwangia: Ohtaekwangia histidinii sp. nov., Ohtaekwangia cretensis sp. nov., Ohtaekwangia indiensis sp. nov., Ohtaekwangia reichenbachii sp. nov. from diverse environment.</title>
        <authorList>
            <person name="Octaviana S."/>
        </authorList>
    </citation>
    <scope>NUCLEOTIDE SEQUENCE [LARGE SCALE GENOMIC DNA]</scope>
    <source>
        <strain evidence="2 3">PWU20</strain>
    </source>
</reference>
<dbReference type="Proteomes" id="UP000772618">
    <property type="component" value="Unassembled WGS sequence"/>
</dbReference>
<dbReference type="RefSeq" id="WP_254155490.1">
    <property type="nucleotide sequence ID" value="NZ_JAHESD010000059.1"/>
</dbReference>
<comment type="caution">
    <text evidence="2">The sequence shown here is derived from an EMBL/GenBank/DDBJ whole genome shotgun (WGS) entry which is preliminary data.</text>
</comment>
<dbReference type="Pfam" id="PF12508">
    <property type="entry name" value="Transposon_TraM"/>
    <property type="match status" value="1"/>
</dbReference>
<evidence type="ECO:0000313" key="3">
    <source>
        <dbReference type="Proteomes" id="UP000772618"/>
    </source>
</evidence>
<feature type="non-terminal residue" evidence="2">
    <location>
        <position position="1"/>
    </location>
</feature>
<keyword evidence="3" id="KW-1185">Reference proteome</keyword>